<evidence type="ECO:0000313" key="3">
    <source>
        <dbReference type="Proteomes" id="UP001500893"/>
    </source>
</evidence>
<dbReference type="InterPro" id="IPR045864">
    <property type="entry name" value="aa-tRNA-synth_II/BPL/LPL"/>
</dbReference>
<dbReference type="SUPFAM" id="SSF55681">
    <property type="entry name" value="Class II aaRS and biotin synthetases"/>
    <property type="match status" value="1"/>
</dbReference>
<sequence length="282" mass="30469">MSDLYTARGGLVTLGPELVRLMDLLDERFQDWARECGAVPMLFPAVIGTADLAAIDYFDNFPHLALMTAPLQLPAEKGPKAPEAEMAGDGGALPAGRLGESRYGLVSAACYNVYLHHRSATLTGPRHVTTVAKCFRNEDHYDGLRRLHGFTMREIVCLGPREAVSDHLAAFRPKVVEFAARLGLDLAVQPASDPFFEKGGGRALLAQLFPVKEEFVHAGELAIGSLNFHRNFFGERCGISLADGAAAYTGCVAFGLERWIAALLETHGNIDDIMERVAGAAS</sequence>
<dbReference type="RefSeq" id="WP_345048048.1">
    <property type="nucleotide sequence ID" value="NZ_BAAAVM010000015.1"/>
</dbReference>
<reference evidence="3" key="1">
    <citation type="journal article" date="2019" name="Int. J. Syst. Evol. Microbiol.">
        <title>The Global Catalogue of Microorganisms (GCM) 10K type strain sequencing project: providing services to taxonomists for standard genome sequencing and annotation.</title>
        <authorList>
            <consortium name="The Broad Institute Genomics Platform"/>
            <consortium name="The Broad Institute Genome Sequencing Center for Infectious Disease"/>
            <person name="Wu L."/>
            <person name="Ma J."/>
        </authorList>
    </citation>
    <scope>NUCLEOTIDE SEQUENCE [LARGE SCALE GENOMIC DNA]</scope>
    <source>
        <strain evidence="3">JCM 11574</strain>
    </source>
</reference>
<evidence type="ECO:0000313" key="2">
    <source>
        <dbReference type="EMBL" id="GAA3129058.1"/>
    </source>
</evidence>
<organism evidence="2 3">
    <name type="scientific">Streptomyces rameus</name>
    <dbReference type="NCBI Taxonomy" id="68261"/>
    <lineage>
        <taxon>Bacteria</taxon>
        <taxon>Bacillati</taxon>
        <taxon>Actinomycetota</taxon>
        <taxon>Actinomycetes</taxon>
        <taxon>Kitasatosporales</taxon>
        <taxon>Streptomycetaceae</taxon>
        <taxon>Streptomyces</taxon>
    </lineage>
</organism>
<dbReference type="InterPro" id="IPR002314">
    <property type="entry name" value="aa-tRNA-synt_IIb"/>
</dbReference>
<feature type="domain" description="Aminoacyl-tRNA synthetase class II (G/ P/ S/T)" evidence="1">
    <location>
        <begin position="109"/>
        <end position="267"/>
    </location>
</feature>
<proteinExistence type="predicted"/>
<dbReference type="Proteomes" id="UP001500893">
    <property type="component" value="Unassembled WGS sequence"/>
</dbReference>
<comment type="caution">
    <text evidence="2">The sequence shown here is derived from an EMBL/GenBank/DDBJ whole genome shotgun (WGS) entry which is preliminary data.</text>
</comment>
<accession>A0ABP6N049</accession>
<name>A0ABP6N049_9ACTN</name>
<dbReference type="EMBL" id="BAAAVM010000015">
    <property type="protein sequence ID" value="GAA3129058.1"/>
    <property type="molecule type" value="Genomic_DNA"/>
</dbReference>
<dbReference type="Pfam" id="PF00587">
    <property type="entry name" value="tRNA-synt_2b"/>
    <property type="match status" value="1"/>
</dbReference>
<evidence type="ECO:0000259" key="1">
    <source>
        <dbReference type="Pfam" id="PF00587"/>
    </source>
</evidence>
<protein>
    <recommendedName>
        <fullName evidence="1">Aminoacyl-tRNA synthetase class II (G/ P/ S/T) domain-containing protein</fullName>
    </recommendedName>
</protein>
<gene>
    <name evidence="2" type="ORF">GCM10010521_14160</name>
</gene>
<keyword evidence="3" id="KW-1185">Reference proteome</keyword>
<dbReference type="Gene3D" id="3.30.930.10">
    <property type="entry name" value="Bira Bifunctional Protein, Domain 2"/>
    <property type="match status" value="1"/>
</dbReference>